<proteinExistence type="predicted"/>
<dbReference type="InterPro" id="IPR058922">
    <property type="entry name" value="WHD_DRP"/>
</dbReference>
<protein>
    <submittedName>
        <fullName evidence="7">Uncharacterized protein</fullName>
    </submittedName>
</protein>
<gene>
    <name evidence="7" type="primary">LOC123160876</name>
</gene>
<evidence type="ECO:0000259" key="4">
    <source>
        <dbReference type="Pfam" id="PF00931"/>
    </source>
</evidence>
<dbReference type="SMR" id="A0A3B6SKB7"/>
<dbReference type="PaxDb" id="4565-Traes_7BL_C148E1B42.1"/>
<keyword evidence="2" id="KW-0677">Repeat</keyword>
<feature type="domain" description="NB-ARC" evidence="4">
    <location>
        <begin position="219"/>
        <end position="384"/>
    </location>
</feature>
<keyword evidence="1" id="KW-0433">Leucine-rich repeat</keyword>
<dbReference type="InterPro" id="IPR027417">
    <property type="entry name" value="P-loop_NTPase"/>
</dbReference>
<accession>A0A3B6SKB7</accession>
<dbReference type="GO" id="GO:0002758">
    <property type="term" value="P:innate immune response-activating signaling pathway"/>
    <property type="evidence" value="ECO:0007669"/>
    <property type="project" value="UniProtKB-ARBA"/>
</dbReference>
<dbReference type="GO" id="GO:0009626">
    <property type="term" value="P:plant-type hypersensitive response"/>
    <property type="evidence" value="ECO:0007669"/>
    <property type="project" value="UniProtKB-ARBA"/>
</dbReference>
<dbReference type="SUPFAM" id="SSF52058">
    <property type="entry name" value="L domain-like"/>
    <property type="match status" value="2"/>
</dbReference>
<dbReference type="Gramene" id="TraesCS7B02G428500.1">
    <property type="protein sequence ID" value="TraesCS7B02G428500.1"/>
    <property type="gene ID" value="TraesCS7B02G428500"/>
</dbReference>
<reference evidence="7" key="2">
    <citation type="submission" date="2018-10" db="UniProtKB">
        <authorList>
            <consortium name="EnsemblPlants"/>
        </authorList>
    </citation>
    <scope>IDENTIFICATION</scope>
</reference>
<dbReference type="SUPFAM" id="SSF52540">
    <property type="entry name" value="P-loop containing nucleoside triphosphate hydrolases"/>
    <property type="match status" value="1"/>
</dbReference>
<dbReference type="GO" id="GO:0043531">
    <property type="term" value="F:ADP binding"/>
    <property type="evidence" value="ECO:0007669"/>
    <property type="project" value="InterPro"/>
</dbReference>
<name>A0A3B6SKB7_WHEAT</name>
<dbReference type="Gene3D" id="3.40.50.300">
    <property type="entry name" value="P-loop containing nucleotide triphosphate hydrolases"/>
    <property type="match status" value="1"/>
</dbReference>
<dbReference type="InterPro" id="IPR002182">
    <property type="entry name" value="NB-ARC"/>
</dbReference>
<keyword evidence="3" id="KW-0611">Plant defense</keyword>
<organism evidence="7">
    <name type="scientific">Triticum aestivum</name>
    <name type="common">Wheat</name>
    <dbReference type="NCBI Taxonomy" id="4565"/>
    <lineage>
        <taxon>Eukaryota</taxon>
        <taxon>Viridiplantae</taxon>
        <taxon>Streptophyta</taxon>
        <taxon>Embryophyta</taxon>
        <taxon>Tracheophyta</taxon>
        <taxon>Spermatophyta</taxon>
        <taxon>Magnoliopsida</taxon>
        <taxon>Liliopsida</taxon>
        <taxon>Poales</taxon>
        <taxon>Poaceae</taxon>
        <taxon>BOP clade</taxon>
        <taxon>Pooideae</taxon>
        <taxon>Triticodae</taxon>
        <taxon>Triticeae</taxon>
        <taxon>Triticinae</taxon>
        <taxon>Triticum</taxon>
    </lineage>
</organism>
<dbReference type="PRINTS" id="PR00364">
    <property type="entry name" value="DISEASERSIST"/>
</dbReference>
<dbReference type="GeneID" id="123160876"/>
<evidence type="ECO:0000256" key="3">
    <source>
        <dbReference type="ARBA" id="ARBA00022821"/>
    </source>
</evidence>
<evidence type="ECO:0000259" key="6">
    <source>
        <dbReference type="Pfam" id="PF25019"/>
    </source>
</evidence>
<dbReference type="Gene3D" id="3.80.10.10">
    <property type="entry name" value="Ribonuclease Inhibitor"/>
    <property type="match status" value="2"/>
</dbReference>
<dbReference type="OMA" id="CCERRMA"/>
<dbReference type="Pfam" id="PF25019">
    <property type="entry name" value="LRR_R13L1-DRL21"/>
    <property type="match status" value="1"/>
</dbReference>
<dbReference type="InterPro" id="IPR032675">
    <property type="entry name" value="LRR_dom_sf"/>
</dbReference>
<feature type="domain" description="Disease resistance protein winged helix" evidence="5">
    <location>
        <begin position="469"/>
        <end position="541"/>
    </location>
</feature>
<dbReference type="Pfam" id="PF23559">
    <property type="entry name" value="WHD_DRP"/>
    <property type="match status" value="1"/>
</dbReference>
<reference evidence="7" key="1">
    <citation type="submission" date="2018-08" db="EMBL/GenBank/DDBJ databases">
        <authorList>
            <person name="Rossello M."/>
        </authorList>
    </citation>
    <scope>NUCLEOTIDE SEQUENCE [LARGE SCALE GENOMIC DNA]</scope>
    <source>
        <strain evidence="7">cv. Chinese Spring</strain>
    </source>
</reference>
<dbReference type="Proteomes" id="UP000019116">
    <property type="component" value="Chromosome 7B"/>
</dbReference>
<dbReference type="Gramene" id="TraesCS7B03G1157400.1">
    <property type="protein sequence ID" value="TraesCS7B03G1157400.1.CDS"/>
    <property type="gene ID" value="TraesCS7B03G1157400"/>
</dbReference>
<evidence type="ECO:0000313" key="7">
    <source>
        <dbReference type="EnsemblPlants" id="TraesCS7B02G428500.1"/>
    </source>
</evidence>
<feature type="domain" description="R13L1/DRL21-like LRR repeat region" evidence="6">
    <location>
        <begin position="735"/>
        <end position="859"/>
    </location>
</feature>
<dbReference type="GO" id="GO:0042742">
    <property type="term" value="P:defense response to bacterium"/>
    <property type="evidence" value="ECO:0007669"/>
    <property type="project" value="UniProtKB-ARBA"/>
</dbReference>
<keyword evidence="8" id="KW-1185">Reference proteome</keyword>
<evidence type="ECO:0000259" key="5">
    <source>
        <dbReference type="Pfam" id="PF23559"/>
    </source>
</evidence>
<dbReference type="InterPro" id="IPR056789">
    <property type="entry name" value="LRR_R13L1-DRL21"/>
</dbReference>
<dbReference type="STRING" id="4565.A0A3B6SKB7"/>
<dbReference type="OrthoDB" id="1936883at2759"/>
<dbReference type="RefSeq" id="XP_044434657.1">
    <property type="nucleotide sequence ID" value="XM_044578722.1"/>
</dbReference>
<dbReference type="Pfam" id="PF00931">
    <property type="entry name" value="NB-ARC"/>
    <property type="match status" value="1"/>
</dbReference>
<dbReference type="PANTHER" id="PTHR36766">
    <property type="entry name" value="PLANT BROAD-SPECTRUM MILDEW RESISTANCE PROTEIN RPW8"/>
    <property type="match status" value="1"/>
</dbReference>
<dbReference type="EnsemblPlants" id="TraesCS7B02G428500.1">
    <property type="protein sequence ID" value="TraesCS7B02G428500.1"/>
    <property type="gene ID" value="TraesCS7B02G428500"/>
</dbReference>
<evidence type="ECO:0000256" key="1">
    <source>
        <dbReference type="ARBA" id="ARBA00022614"/>
    </source>
</evidence>
<sequence length="1162" mass="132347">MADPVSITAAVGWGVTAVGWLASPIIPRLLNKAFTVLDFNATEKLKIVDMQVLQLQRVMEVVDESTYRARLEPLLDKLRSALYEAEDILDDVEYQRLKKQTQDAKSSGSKMDSLKKTLRSAMPRSLLKDKESGMSKVELKKSLEKIESAINDACEVLKQLNLPGGHNDDGRRAVATNSRRAVTTAAPPIGVIGRDKDRDKIIAMLHEMEDHCQANTVSDKCYSVIGIHGMAGSGKSTLAQCVYDHEKKCRKDKMEGHFDIVMWIHVSQKFDLDTIFREMFEGATGEECPKFNSRNVLKEKLEDELRGKQILLVLDDVWYNSRNSGDREELKTLISPLNVGKEGSRILVTSRTEAALVALGAVKERCIPISDLDDEVFLKMFMHYALRDARVSDHDRRILEMIGEDIAKKLKGSPLAARTVGSRLRETQTVEFWRSQKDRDLMKETMGALWWSYQYLDEQVRRCFAYCSIFPRRHKLRRDELVKLWVAEGFIKTSKPEEEMEDVAKNYFDELLSASFLQKVELRDGREVDYFTIHDLLCDLAEEVAGRDCFRIEKGFTGEVPQDVRYLFVGTYDTKILAEKISGLQKLRTLIIGDRIHINSSTACKVFAGMFTKLTELRKLRVLKINFVGLAHARFSFPDSIGQFKHLRYFAFLVTALVELTLSGAFTKLYHMQVVDFLSCQRLDFSRGADMMNLVNLRSVISWADFDFPNVGRLIWLQTLPFFRIRREQGYEPHQLKHLNKLQGKLAIHGLQNIESKEEALEVNLAGKEKLTELVLCWDDDSCSPEIQAEVLEGLCPSKYLERLEIRNYHSTRLPSWMMGKHNCSPKNLKILELRGWIQLGPAPDLGAFIHLQSLFLSACNWDALPCNMEHLTALKKLDIQSCKNIRSLPTLPKSLEWFQVMGCIWDALPGNMEHLTALKRLDIKSCKNILSLPTLPKSLEEFNVMNCSRDALRGNMEHVTSLKKFEIRSCKNMRSLPTLPKSLDEFIVVGCSFNALPGNIEHITSLRRLNIQSCENMQLLPTLPKSLEEFIILKCSLDALPGNMEHLTALKRLDIKSCKNILSLPTLPKSLEELTVTDCSLNALPGNIECLTSLKTMNIRSCKNIQSLPTLPKSLEEITVKWCSDEFIQSCVTTDDPNWQKIEHIPKKTIKFYSEKGPHES</sequence>
<dbReference type="InterPro" id="IPR036388">
    <property type="entry name" value="WH-like_DNA-bd_sf"/>
</dbReference>
<evidence type="ECO:0000256" key="2">
    <source>
        <dbReference type="ARBA" id="ARBA00022737"/>
    </source>
</evidence>
<dbReference type="PANTHER" id="PTHR36766:SF64">
    <property type="entry name" value="OS12G0206100 PROTEIN"/>
    <property type="match status" value="1"/>
</dbReference>
<evidence type="ECO:0000313" key="8">
    <source>
        <dbReference type="Proteomes" id="UP000019116"/>
    </source>
</evidence>
<dbReference type="AlphaFoldDB" id="A0A3B6SKB7"/>
<dbReference type="FunFam" id="1.10.10.10:FF:000322">
    <property type="entry name" value="Probable disease resistance protein At1g63360"/>
    <property type="match status" value="1"/>
</dbReference>
<dbReference type="Gene3D" id="1.10.10.10">
    <property type="entry name" value="Winged helix-like DNA-binding domain superfamily/Winged helix DNA-binding domain"/>
    <property type="match status" value="1"/>
</dbReference>
<dbReference type="KEGG" id="taes:123160876"/>